<dbReference type="Proteomes" id="UP001152607">
    <property type="component" value="Unassembled WGS sequence"/>
</dbReference>
<dbReference type="AlphaFoldDB" id="A0A9W4U6F2"/>
<keyword evidence="2" id="KW-1185">Reference proteome</keyword>
<proteinExistence type="predicted"/>
<organism evidence="1 2">
    <name type="scientific">Periconia digitata</name>
    <dbReference type="NCBI Taxonomy" id="1303443"/>
    <lineage>
        <taxon>Eukaryota</taxon>
        <taxon>Fungi</taxon>
        <taxon>Dikarya</taxon>
        <taxon>Ascomycota</taxon>
        <taxon>Pezizomycotina</taxon>
        <taxon>Dothideomycetes</taxon>
        <taxon>Pleosporomycetidae</taxon>
        <taxon>Pleosporales</taxon>
        <taxon>Massarineae</taxon>
        <taxon>Periconiaceae</taxon>
        <taxon>Periconia</taxon>
    </lineage>
</organism>
<gene>
    <name evidence="1" type="ORF">PDIGIT_LOCUS1562</name>
</gene>
<reference evidence="1" key="1">
    <citation type="submission" date="2023-01" db="EMBL/GenBank/DDBJ databases">
        <authorList>
            <person name="Van Ghelder C."/>
            <person name="Rancurel C."/>
        </authorList>
    </citation>
    <scope>NUCLEOTIDE SEQUENCE</scope>
    <source>
        <strain evidence="1">CNCM I-4278</strain>
    </source>
</reference>
<accession>A0A9W4U6F2</accession>
<evidence type="ECO:0000313" key="1">
    <source>
        <dbReference type="EMBL" id="CAI6266695.1"/>
    </source>
</evidence>
<sequence length="57" mass="6544">MFATRRNVAIRNGLFRSEIPTSVLRYVISRERNVDATVNILLLSLFNVLSFCSLQLD</sequence>
<dbReference type="EMBL" id="CAOQHR010000001">
    <property type="protein sequence ID" value="CAI6266695.1"/>
    <property type="molecule type" value="Genomic_DNA"/>
</dbReference>
<evidence type="ECO:0000313" key="2">
    <source>
        <dbReference type="Proteomes" id="UP001152607"/>
    </source>
</evidence>
<name>A0A9W4U6F2_9PLEO</name>
<protein>
    <submittedName>
        <fullName evidence="1">Uncharacterized protein</fullName>
    </submittedName>
</protein>
<comment type="caution">
    <text evidence="1">The sequence shown here is derived from an EMBL/GenBank/DDBJ whole genome shotgun (WGS) entry which is preliminary data.</text>
</comment>